<dbReference type="SUPFAM" id="SSF52799">
    <property type="entry name" value="(Phosphotyrosine protein) phosphatases II"/>
    <property type="match status" value="1"/>
</dbReference>
<protein>
    <submittedName>
        <fullName evidence="8">DUSP dual specificity phosphatase</fullName>
    </submittedName>
</protein>
<organism evidence="8">
    <name type="scientific">Phallusia mammillata</name>
    <dbReference type="NCBI Taxonomy" id="59560"/>
    <lineage>
        <taxon>Eukaryota</taxon>
        <taxon>Metazoa</taxon>
        <taxon>Chordata</taxon>
        <taxon>Tunicata</taxon>
        <taxon>Ascidiacea</taxon>
        <taxon>Phlebobranchia</taxon>
        <taxon>Ascidiidae</taxon>
        <taxon>Phallusia</taxon>
    </lineage>
</organism>
<dbReference type="PROSITE" id="PS50054">
    <property type="entry name" value="TYR_PHOSPHATASE_DUAL"/>
    <property type="match status" value="1"/>
</dbReference>
<dbReference type="Gene3D" id="3.90.190.10">
    <property type="entry name" value="Protein tyrosine phosphatase superfamily"/>
    <property type="match status" value="1"/>
</dbReference>
<dbReference type="InterPro" id="IPR000340">
    <property type="entry name" value="Dual-sp_phosphatase_cat-dom"/>
</dbReference>
<keyword evidence="8" id="KW-0560">Oxidoreductase</keyword>
<evidence type="ECO:0000256" key="3">
    <source>
        <dbReference type="ARBA" id="ARBA00022912"/>
    </source>
</evidence>
<dbReference type="GO" id="GO:0016491">
    <property type="term" value="F:oxidoreductase activity"/>
    <property type="evidence" value="ECO:0007669"/>
    <property type="project" value="UniProtKB-KW"/>
</dbReference>
<dbReference type="CDD" id="cd01446">
    <property type="entry name" value="DSP_MapKP"/>
    <property type="match status" value="1"/>
</dbReference>
<dbReference type="SUPFAM" id="SSF52821">
    <property type="entry name" value="Rhodanese/Cell cycle control phosphatase"/>
    <property type="match status" value="1"/>
</dbReference>
<gene>
    <name evidence="8" type="primary">Dusp1</name>
</gene>
<proteinExistence type="evidence at transcript level"/>
<dbReference type="GO" id="GO:0017017">
    <property type="term" value="F:MAP kinase tyrosine/serine/threonine phosphatase activity"/>
    <property type="evidence" value="ECO:0007669"/>
    <property type="project" value="InterPro"/>
</dbReference>
<dbReference type="InterPro" id="IPR020422">
    <property type="entry name" value="TYR_PHOSPHATASE_DUAL_dom"/>
</dbReference>
<feature type="domain" description="Tyrosine-protein phosphatase" evidence="5">
    <location>
        <begin position="170"/>
        <end position="311"/>
    </location>
</feature>
<dbReference type="Pfam" id="PF00581">
    <property type="entry name" value="Rhodanese"/>
    <property type="match status" value="1"/>
</dbReference>
<dbReference type="PROSITE" id="PS00383">
    <property type="entry name" value="TYR_PHOSPHATASE_1"/>
    <property type="match status" value="1"/>
</dbReference>
<dbReference type="PANTHER" id="PTHR10159">
    <property type="entry name" value="DUAL SPECIFICITY PROTEIN PHOSPHATASE"/>
    <property type="match status" value="1"/>
</dbReference>
<dbReference type="FunFam" id="3.90.190.10:FF:000004">
    <property type="entry name" value="Protein phosphatase Slingshot homolog 2"/>
    <property type="match status" value="1"/>
</dbReference>
<dbReference type="SMART" id="SM00195">
    <property type="entry name" value="DSPc"/>
    <property type="match status" value="1"/>
</dbReference>
<dbReference type="GO" id="GO:0005634">
    <property type="term" value="C:nucleus"/>
    <property type="evidence" value="ECO:0007669"/>
    <property type="project" value="TreeGrafter"/>
</dbReference>
<evidence type="ECO:0000313" key="8">
    <source>
        <dbReference type="EMBL" id="CAB3240156.1"/>
    </source>
</evidence>
<dbReference type="GO" id="GO:0004722">
    <property type="term" value="F:protein serine/threonine phosphatase activity"/>
    <property type="evidence" value="ECO:0007669"/>
    <property type="project" value="UniProtKB-EC"/>
</dbReference>
<dbReference type="GO" id="GO:0001706">
    <property type="term" value="P:endoderm formation"/>
    <property type="evidence" value="ECO:0007669"/>
    <property type="project" value="TreeGrafter"/>
</dbReference>
<dbReference type="PROSITE" id="PS50206">
    <property type="entry name" value="RHODANESE_3"/>
    <property type="match status" value="1"/>
</dbReference>
<dbReference type="Gene3D" id="3.40.250.10">
    <property type="entry name" value="Rhodanese-like domain"/>
    <property type="match status" value="1"/>
</dbReference>
<feature type="domain" description="Tyrosine specific protein phosphatases" evidence="6">
    <location>
        <begin position="232"/>
        <end position="289"/>
    </location>
</feature>
<feature type="domain" description="Rhodanese" evidence="7">
    <location>
        <begin position="18"/>
        <end position="141"/>
    </location>
</feature>
<evidence type="ECO:0000259" key="6">
    <source>
        <dbReference type="PROSITE" id="PS50056"/>
    </source>
</evidence>
<dbReference type="SMART" id="SM00450">
    <property type="entry name" value="RHOD"/>
    <property type="match status" value="1"/>
</dbReference>
<keyword evidence="3" id="KW-0904">Protein phosphatase</keyword>
<dbReference type="GO" id="GO:0043409">
    <property type="term" value="P:negative regulation of MAPK cascade"/>
    <property type="evidence" value="ECO:0007669"/>
    <property type="project" value="TreeGrafter"/>
</dbReference>
<dbReference type="InterPro" id="IPR029021">
    <property type="entry name" value="Prot-tyrosine_phosphatase-like"/>
</dbReference>
<name>A0A6F9DC08_9ASCI</name>
<keyword evidence="2" id="KW-0378">Hydrolase</keyword>
<dbReference type="PRINTS" id="PR01764">
    <property type="entry name" value="MAPKPHPHTASE"/>
</dbReference>
<dbReference type="PRINTS" id="PR01908">
    <property type="entry name" value="ADSPHPHTASE"/>
</dbReference>
<comment type="catalytic activity">
    <reaction evidence="4">
        <text>O-phospho-L-threonyl-[protein] + H2O = L-threonyl-[protein] + phosphate</text>
        <dbReference type="Rhea" id="RHEA:47004"/>
        <dbReference type="Rhea" id="RHEA-COMP:11060"/>
        <dbReference type="Rhea" id="RHEA-COMP:11605"/>
        <dbReference type="ChEBI" id="CHEBI:15377"/>
        <dbReference type="ChEBI" id="CHEBI:30013"/>
        <dbReference type="ChEBI" id="CHEBI:43474"/>
        <dbReference type="ChEBI" id="CHEBI:61977"/>
        <dbReference type="EC" id="3.1.3.16"/>
    </reaction>
</comment>
<dbReference type="InterPro" id="IPR008343">
    <property type="entry name" value="MKP"/>
</dbReference>
<dbReference type="InterPro" id="IPR016130">
    <property type="entry name" value="Tyr_Pase_AS"/>
</dbReference>
<dbReference type="AlphaFoldDB" id="A0A6F9DC08"/>
<dbReference type="InterPro" id="IPR036873">
    <property type="entry name" value="Rhodanese-like_dom_sf"/>
</dbReference>
<dbReference type="InterPro" id="IPR001763">
    <property type="entry name" value="Rhodanese-like_dom"/>
</dbReference>
<dbReference type="EMBL" id="LR784678">
    <property type="protein sequence ID" value="CAB3240156.1"/>
    <property type="molecule type" value="mRNA"/>
</dbReference>
<dbReference type="GO" id="GO:0005737">
    <property type="term" value="C:cytoplasm"/>
    <property type="evidence" value="ECO:0007669"/>
    <property type="project" value="TreeGrafter"/>
</dbReference>
<dbReference type="InterPro" id="IPR000387">
    <property type="entry name" value="Tyr_Pase_dom"/>
</dbReference>
<evidence type="ECO:0000256" key="1">
    <source>
        <dbReference type="ARBA" id="ARBA00008601"/>
    </source>
</evidence>
<accession>A0A6F9DC08</accession>
<dbReference type="CDD" id="cd14565">
    <property type="entry name" value="DSP_MKP_classI"/>
    <property type="match status" value="1"/>
</dbReference>
<comment type="similarity">
    <text evidence="1">Belongs to the protein-tyrosine phosphatase family. Non-receptor class dual specificity subfamily.</text>
</comment>
<dbReference type="PANTHER" id="PTHR10159:SF530">
    <property type="entry name" value="DUAL SPECIFICITY PROTEIN PHOSPHATASE DDB_G0271350-RELATED"/>
    <property type="match status" value="1"/>
</dbReference>
<sequence>MEVINVTTCQLGDMLRNCKDSLLVIDCRSFLTFNKSHIRHAVNVRSNSIMRRRARGAFTLENAIVNAEKRNGFLSGSITTVVVYDELGELKQEELNSAKKTTAMVIKSLQENAKTSGSAVRVAYLSGGFHTFQAQIPECCDGSMRSSLQNITVEEKVTPCTPTPVYDQGSPVEILPHLYLGSAHHASQREELKSLGITALINASSSCENLFESEFRYKRIPVEDTGNADISLWFDDAISFINSEKDNGGKTFVHCHAGVSRSATICLAYLMTRYRVSLNDAFRYVKNRRSVISPNFNFMGQLLKLESAVNNNTGASLNASGPSLFDRCAVARMEAISELDNAKENIPTESSDSETEVKPLSSVSASKLYKRRAITVMPLNIPDKGRLLCEKRCQTAPAFTGEKGFVFGESKRSCNQEIGFPMNLCRHPRTLTLSS</sequence>
<evidence type="ECO:0000256" key="2">
    <source>
        <dbReference type="ARBA" id="ARBA00022801"/>
    </source>
</evidence>
<evidence type="ECO:0000259" key="7">
    <source>
        <dbReference type="PROSITE" id="PS50206"/>
    </source>
</evidence>
<evidence type="ECO:0000259" key="5">
    <source>
        <dbReference type="PROSITE" id="PS50054"/>
    </source>
</evidence>
<dbReference type="PROSITE" id="PS50056">
    <property type="entry name" value="TYR_PHOSPHATASE_2"/>
    <property type="match status" value="1"/>
</dbReference>
<dbReference type="Pfam" id="PF00782">
    <property type="entry name" value="DSPc"/>
    <property type="match status" value="1"/>
</dbReference>
<reference evidence="8" key="1">
    <citation type="submission" date="2020-04" db="EMBL/GenBank/DDBJ databases">
        <authorList>
            <person name="Neveu A P."/>
        </authorList>
    </citation>
    <scope>NUCLEOTIDE SEQUENCE</scope>
    <source>
        <tissue evidence="8">Whole embryo</tissue>
    </source>
</reference>
<evidence type="ECO:0000256" key="4">
    <source>
        <dbReference type="ARBA" id="ARBA00048336"/>
    </source>
</evidence>